<keyword evidence="2" id="KW-1185">Reference proteome</keyword>
<dbReference type="OrthoDB" id="1271679at2"/>
<organism evidence="1 2">
    <name type="scientific">Polaribacter vadi</name>
    <dbReference type="NCBI Taxonomy" id="1774273"/>
    <lineage>
        <taxon>Bacteria</taxon>
        <taxon>Pseudomonadati</taxon>
        <taxon>Bacteroidota</taxon>
        <taxon>Flavobacteriia</taxon>
        <taxon>Flavobacteriales</taxon>
        <taxon>Flavobacteriaceae</taxon>
    </lineage>
</organism>
<gene>
    <name evidence="1" type="ORF">LPB3_06630</name>
</gene>
<evidence type="ECO:0000313" key="2">
    <source>
        <dbReference type="Proteomes" id="UP000092584"/>
    </source>
</evidence>
<dbReference type="EMBL" id="LSFM01000022">
    <property type="protein sequence ID" value="OBY64072.1"/>
    <property type="molecule type" value="Genomic_DNA"/>
</dbReference>
<dbReference type="AlphaFoldDB" id="A0A1B8TWV9"/>
<accession>A0A1B8TWV9</accession>
<dbReference type="Proteomes" id="UP000092584">
    <property type="component" value="Unassembled WGS sequence"/>
</dbReference>
<name>A0A1B8TWV9_9FLAO</name>
<protein>
    <submittedName>
        <fullName evidence="1">Glyoxalase</fullName>
    </submittedName>
</protein>
<dbReference type="STRING" id="1774273.LPB03_05860"/>
<comment type="caution">
    <text evidence="1">The sequence shown here is derived from an EMBL/GenBank/DDBJ whole genome shotgun (WGS) entry which is preliminary data.</text>
</comment>
<sequence length="118" mass="14198">MTKGRPVINEIIKENMSDFELFQNKTIRPIIKMQHELLIAFFNNYLQKRKIDFSDISEEKKKLKIKSILEKDIQFRNMIIGSILGHFSLEEYQQYYSSASEMNRRIVKITIKRFQDSF</sequence>
<evidence type="ECO:0000313" key="1">
    <source>
        <dbReference type="EMBL" id="OBY64072.1"/>
    </source>
</evidence>
<proteinExistence type="predicted"/>
<dbReference type="KEGG" id="pob:LPB03_05860"/>
<dbReference type="RefSeq" id="WP_065318824.1">
    <property type="nucleotide sequence ID" value="NZ_CP017477.1"/>
</dbReference>
<reference evidence="2" key="1">
    <citation type="submission" date="2016-02" db="EMBL/GenBank/DDBJ databases">
        <authorList>
            <person name="Shin S.-K."/>
            <person name="Yi H."/>
            <person name="Kim E."/>
        </authorList>
    </citation>
    <scope>NUCLEOTIDE SEQUENCE [LARGE SCALE GENOMIC DNA]</scope>
    <source>
        <strain evidence="2">LPB0003</strain>
    </source>
</reference>